<dbReference type="Pfam" id="PF13738">
    <property type="entry name" value="Pyr_redox_3"/>
    <property type="match status" value="1"/>
</dbReference>
<dbReference type="InterPro" id="IPR050982">
    <property type="entry name" value="Auxin_biosynth/cation_transpt"/>
</dbReference>
<dbReference type="EMBL" id="JBBDGN010000008">
    <property type="protein sequence ID" value="MEJ1092041.1"/>
    <property type="molecule type" value="Genomic_DNA"/>
</dbReference>
<keyword evidence="1" id="KW-0560">Oxidoreductase</keyword>
<evidence type="ECO:0000256" key="2">
    <source>
        <dbReference type="SAM" id="MobiDB-lite"/>
    </source>
</evidence>
<reference evidence="3 4" key="1">
    <citation type="submission" date="2024-02" db="EMBL/GenBank/DDBJ databases">
        <authorList>
            <person name="Saticioglu I.B."/>
        </authorList>
    </citation>
    <scope>NUCLEOTIDE SEQUENCE [LARGE SCALE GENOMIC DNA]</scope>
    <source>
        <strain evidence="3 4">Mu-43</strain>
    </source>
</reference>
<protein>
    <submittedName>
        <fullName evidence="3">NAD(P)-binding domain-containing protein</fullName>
    </submittedName>
</protein>
<dbReference type="PANTHER" id="PTHR43539">
    <property type="entry name" value="FLAVIN-BINDING MONOOXYGENASE-LIKE PROTEIN (AFU_ORTHOLOGUE AFUA_4G09220)"/>
    <property type="match status" value="1"/>
</dbReference>
<name>A0ABU8LM94_9MICO</name>
<dbReference type="Gene3D" id="3.50.50.60">
    <property type="entry name" value="FAD/NAD(P)-binding domain"/>
    <property type="match status" value="1"/>
</dbReference>
<sequence length="342" mass="36686">MTILGLSHRRAIIVGAGQAGLAVASALRTAGLAPQRDFAIIDANPRGERSWASRADSMQLLTDAQHSAIGGVPLPSDPARRPYPPEMERYLTAVETSIGVATMWGIRATGVEHRGTGSTLLLRTAEGAVQTRNVVCATGFASRPSLPAWASELIVPGVILHSADYRLSRQIPQGDVLIIGGGDSGTQVAGELAHSHVVTLSTRSRHRHGGRTALPPRGTVRSSWFRRQSPTPASDERLDKLLRSGVTFAPGSIGVDGQDVLFADGTRVKPQSVIFATGYLPGDQWLPQSVRDGAHRRLRRGMTTMPGLFVAGHPRHGRHRSDTFIGAQRDASAIVRRIMNRP</sequence>
<dbReference type="SUPFAM" id="SSF51905">
    <property type="entry name" value="FAD/NAD(P)-binding domain"/>
    <property type="match status" value="1"/>
</dbReference>
<dbReference type="PRINTS" id="PR00469">
    <property type="entry name" value="PNDRDTASEII"/>
</dbReference>
<dbReference type="InterPro" id="IPR036188">
    <property type="entry name" value="FAD/NAD-bd_sf"/>
</dbReference>
<dbReference type="PANTHER" id="PTHR43539:SF78">
    <property type="entry name" value="FLAVIN-CONTAINING MONOOXYGENASE"/>
    <property type="match status" value="1"/>
</dbReference>
<dbReference type="PRINTS" id="PR00368">
    <property type="entry name" value="FADPNR"/>
</dbReference>
<evidence type="ECO:0000256" key="1">
    <source>
        <dbReference type="ARBA" id="ARBA00023002"/>
    </source>
</evidence>
<organism evidence="3 4">
    <name type="scientific">Microbacterium istanbulense</name>
    <dbReference type="NCBI Taxonomy" id="3122049"/>
    <lineage>
        <taxon>Bacteria</taxon>
        <taxon>Bacillati</taxon>
        <taxon>Actinomycetota</taxon>
        <taxon>Actinomycetes</taxon>
        <taxon>Micrococcales</taxon>
        <taxon>Microbacteriaceae</taxon>
        <taxon>Microbacterium</taxon>
    </lineage>
</organism>
<evidence type="ECO:0000313" key="4">
    <source>
        <dbReference type="Proteomes" id="UP001366085"/>
    </source>
</evidence>
<dbReference type="Proteomes" id="UP001366085">
    <property type="component" value="Unassembled WGS sequence"/>
</dbReference>
<gene>
    <name evidence="3" type="ORF">WDU93_10065</name>
</gene>
<proteinExistence type="predicted"/>
<keyword evidence="4" id="KW-1185">Reference proteome</keyword>
<feature type="compositionally biased region" description="Polar residues" evidence="2">
    <location>
        <begin position="220"/>
        <end position="232"/>
    </location>
</feature>
<dbReference type="RefSeq" id="WP_337320183.1">
    <property type="nucleotide sequence ID" value="NZ_JBBDGN010000008.1"/>
</dbReference>
<comment type="caution">
    <text evidence="3">The sequence shown here is derived from an EMBL/GenBank/DDBJ whole genome shotgun (WGS) entry which is preliminary data.</text>
</comment>
<evidence type="ECO:0000313" key="3">
    <source>
        <dbReference type="EMBL" id="MEJ1092041.1"/>
    </source>
</evidence>
<feature type="region of interest" description="Disordered" evidence="2">
    <location>
        <begin position="203"/>
        <end position="232"/>
    </location>
</feature>
<accession>A0ABU8LM94</accession>